<proteinExistence type="predicted"/>
<accession>A0A2P2QCL9</accession>
<organism evidence="1">
    <name type="scientific">Rhizophora mucronata</name>
    <name type="common">Asiatic mangrove</name>
    <dbReference type="NCBI Taxonomy" id="61149"/>
    <lineage>
        <taxon>Eukaryota</taxon>
        <taxon>Viridiplantae</taxon>
        <taxon>Streptophyta</taxon>
        <taxon>Embryophyta</taxon>
        <taxon>Tracheophyta</taxon>
        <taxon>Spermatophyta</taxon>
        <taxon>Magnoliopsida</taxon>
        <taxon>eudicotyledons</taxon>
        <taxon>Gunneridae</taxon>
        <taxon>Pentapetalae</taxon>
        <taxon>rosids</taxon>
        <taxon>fabids</taxon>
        <taxon>Malpighiales</taxon>
        <taxon>Rhizophoraceae</taxon>
        <taxon>Rhizophora</taxon>
    </lineage>
</organism>
<dbReference type="EMBL" id="GGEC01084247">
    <property type="protein sequence ID" value="MBX64731.1"/>
    <property type="molecule type" value="Transcribed_RNA"/>
</dbReference>
<sequence length="97" mass="11607">MAYRSCIVQVLNSCKFQPRNSLLLLKFKQPNSMVRHHSLHIFSHAIDIWPAHMQPCRLQMQHQKLIIKILNSFRLFREQYKNSTSIQNTIIKYSCKH</sequence>
<dbReference type="AlphaFoldDB" id="A0A2P2QCL9"/>
<evidence type="ECO:0000313" key="1">
    <source>
        <dbReference type="EMBL" id="MBX64731.1"/>
    </source>
</evidence>
<name>A0A2P2QCL9_RHIMU</name>
<reference evidence="1" key="1">
    <citation type="submission" date="2018-02" db="EMBL/GenBank/DDBJ databases">
        <title>Rhizophora mucronata_Transcriptome.</title>
        <authorList>
            <person name="Meera S.P."/>
            <person name="Sreeshan A."/>
            <person name="Augustine A."/>
        </authorList>
    </citation>
    <scope>NUCLEOTIDE SEQUENCE</scope>
    <source>
        <tissue evidence="1">Leaf</tissue>
    </source>
</reference>
<protein>
    <submittedName>
        <fullName evidence="1">Uncharacterized protein</fullName>
    </submittedName>
</protein>